<evidence type="ECO:0000313" key="3">
    <source>
        <dbReference type="EMBL" id="MFC0320850.1"/>
    </source>
</evidence>
<dbReference type="InterPro" id="IPR052189">
    <property type="entry name" value="L-asp_N-monooxygenase_NS-form"/>
</dbReference>
<comment type="caution">
    <text evidence="3">The sequence shown here is derived from an EMBL/GenBank/DDBJ whole genome shotgun (WGS) entry which is preliminary data.</text>
</comment>
<feature type="domain" description="FAD-dependent urate hydroxylase HpyO/Asp monooxygenase CreE-like FAD/NAD(P)-binding" evidence="2">
    <location>
        <begin position="10"/>
        <end position="173"/>
    </location>
</feature>
<evidence type="ECO:0000256" key="1">
    <source>
        <dbReference type="SAM" id="Phobius"/>
    </source>
</evidence>
<dbReference type="InterPro" id="IPR038732">
    <property type="entry name" value="HpyO/CreE_NAD-binding"/>
</dbReference>
<reference evidence="3 4" key="1">
    <citation type="submission" date="2024-09" db="EMBL/GenBank/DDBJ databases">
        <authorList>
            <person name="Sun Q."/>
            <person name="Mori K."/>
        </authorList>
    </citation>
    <scope>NUCLEOTIDE SEQUENCE [LARGE SCALE GENOMIC DNA]</scope>
    <source>
        <strain evidence="3 4">CCM 7765</strain>
    </source>
</reference>
<evidence type="ECO:0000259" key="2">
    <source>
        <dbReference type="Pfam" id="PF13454"/>
    </source>
</evidence>
<keyword evidence="1" id="KW-1133">Transmembrane helix</keyword>
<dbReference type="Gene3D" id="3.50.50.60">
    <property type="entry name" value="FAD/NAD(P)-binding domain"/>
    <property type="match status" value="1"/>
</dbReference>
<keyword evidence="4" id="KW-1185">Reference proteome</keyword>
<dbReference type="EMBL" id="JBHLWO010000002">
    <property type="protein sequence ID" value="MFC0320850.1"/>
    <property type="molecule type" value="Genomic_DNA"/>
</dbReference>
<gene>
    <name evidence="3" type="ORF">ACFFI0_21170</name>
</gene>
<sequence>MDHKLKMTVAIVGSGASGVTCFIQLVLKYIITKPSKILSIILFEKKGEFGTGLAYGTGQEGHLLNTKAGLMGLFPQERLHFVRWMHDHKDRIEQEFPQVSPHPDAYPPRMLYGKYVQAMLDEYWQLARQKGIEVSKQQVEIVDAEVQKDKRVILRSASDHSYPVDYVILATGTPEAATFENLKSSERYIDSPWPSKRIIQTIKDKYAKISIVGSSLTAIDALITLVANGHKGPITFFSLRGLLPRVQSASEKPFQRKVLTLSTIKTLIRENRRSLRVKDLIRLFRSEVEGYLERKLDWATEERVNKNHLQLLEEDIRQAMNGDSLFQNILYSLREETYAIWKLLPVDQKILFVKWIKPYFDINRHAVPMENGIKIMNLLKSNQLEVIGNSEDIKWKGNKFVLKTEDGQVYKADFVINASGPASVIHKMEDQKLLQALLSKKYIQEYGAGGLIVDLNTLRVKDVSSEERTPFYALGHLITGLQLDVNSLWFNVEQADLLTDDLIRQFQ</sequence>
<dbReference type="RefSeq" id="WP_130856553.1">
    <property type="nucleotide sequence ID" value="NZ_JBHLWO010000002.1"/>
</dbReference>
<dbReference type="SUPFAM" id="SSF51905">
    <property type="entry name" value="FAD/NAD(P)-binding domain"/>
    <property type="match status" value="2"/>
</dbReference>
<keyword evidence="1" id="KW-0472">Membrane</keyword>
<dbReference type="InterPro" id="IPR036188">
    <property type="entry name" value="FAD/NAD-bd_sf"/>
</dbReference>
<dbReference type="Proteomes" id="UP001589774">
    <property type="component" value="Unassembled WGS sequence"/>
</dbReference>
<name>A0ABV6HPQ3_9SPHI</name>
<dbReference type="PANTHER" id="PTHR40254">
    <property type="entry name" value="BLR0577 PROTEIN"/>
    <property type="match status" value="1"/>
</dbReference>
<evidence type="ECO:0000313" key="4">
    <source>
        <dbReference type="Proteomes" id="UP001589774"/>
    </source>
</evidence>
<feature type="transmembrane region" description="Helical" evidence="1">
    <location>
        <begin position="7"/>
        <end position="31"/>
    </location>
</feature>
<protein>
    <submittedName>
        <fullName evidence="3">FAD/NAD(P)-binding protein</fullName>
    </submittedName>
</protein>
<dbReference type="PANTHER" id="PTHR40254:SF1">
    <property type="entry name" value="BLR0577 PROTEIN"/>
    <property type="match status" value="1"/>
</dbReference>
<keyword evidence="1" id="KW-0812">Transmembrane</keyword>
<organism evidence="3 4">
    <name type="scientific">Olivibacter oleidegradans</name>
    <dbReference type="NCBI Taxonomy" id="760123"/>
    <lineage>
        <taxon>Bacteria</taxon>
        <taxon>Pseudomonadati</taxon>
        <taxon>Bacteroidota</taxon>
        <taxon>Sphingobacteriia</taxon>
        <taxon>Sphingobacteriales</taxon>
        <taxon>Sphingobacteriaceae</taxon>
        <taxon>Olivibacter</taxon>
    </lineage>
</organism>
<accession>A0ABV6HPQ3</accession>
<proteinExistence type="predicted"/>
<dbReference type="Pfam" id="PF13454">
    <property type="entry name" value="NAD_binding_9"/>
    <property type="match status" value="1"/>
</dbReference>